<keyword evidence="2" id="KW-0812">Transmembrane</keyword>
<evidence type="ECO:0000256" key="2">
    <source>
        <dbReference type="SAM" id="Phobius"/>
    </source>
</evidence>
<feature type="transmembrane region" description="Helical" evidence="2">
    <location>
        <begin position="51"/>
        <end position="71"/>
    </location>
</feature>
<proteinExistence type="predicted"/>
<organism evidence="3 4">
    <name type="scientific">Mycena venus</name>
    <dbReference type="NCBI Taxonomy" id="2733690"/>
    <lineage>
        <taxon>Eukaryota</taxon>
        <taxon>Fungi</taxon>
        <taxon>Dikarya</taxon>
        <taxon>Basidiomycota</taxon>
        <taxon>Agaricomycotina</taxon>
        <taxon>Agaricomycetes</taxon>
        <taxon>Agaricomycetidae</taxon>
        <taxon>Agaricales</taxon>
        <taxon>Marasmiineae</taxon>
        <taxon>Mycenaceae</taxon>
        <taxon>Mycena</taxon>
    </lineage>
</organism>
<keyword evidence="4" id="KW-1185">Reference proteome</keyword>
<protein>
    <submittedName>
        <fullName evidence="3">Uncharacterized protein</fullName>
    </submittedName>
</protein>
<feature type="transmembrane region" description="Helical" evidence="2">
    <location>
        <begin position="174"/>
        <end position="194"/>
    </location>
</feature>
<comment type="caution">
    <text evidence="3">The sequence shown here is derived from an EMBL/GenBank/DDBJ whole genome shotgun (WGS) entry which is preliminary data.</text>
</comment>
<sequence length="544" mass="60517">MPISGMTVHRGALLTTWLPPDAAVPPHLLNFRHSWEGFIDSLLREWKTQNVVSALMLSAILTMLQIDAAASDPIARTTAILSLISALMSLLFGSMYIIRFGTMRRMYKAATWADEAQRERTSILWNVWILLAIPAVWLAWSIILFVTCIMAFTWRTGAAEDPVDTALSHNAAEGLRIGVSAILAVALVYFFLIVKTFRKYGDAMDKRWNEKVIGWAHEGRYTQIGTQPQAWVPSPLGGRSRSRGRVHPVSGSGPVLVHSRHSSPSSRPPRGRRLSRPGRSREIPPVQSTPAASFNRPFTGLGEVVPFAAVKIMDLRFKSSRAYPLPSLLQARDILLADWLKFTGDLEDVWNGTNRETSPFPIDVERGIPPVIGSREWAAGLIHLWNSKFFRMRLTEAILCREEPTLGPPGYAVYLIDMPRNGRSGPMPSPHDYELKSITAIELVEDPNGRQWGKEIYIIADSRLPSEEDVVHGSTAPERSQEISPIVSTPVASFDRPPGPIELVPFTAVKIVDQPHHSPWSIFKAAERPIPTAKPAAFARYLPS</sequence>
<feature type="transmembrane region" description="Helical" evidence="2">
    <location>
        <begin position="127"/>
        <end position="154"/>
    </location>
</feature>
<feature type="compositionally biased region" description="Basic residues" evidence="1">
    <location>
        <begin position="269"/>
        <end position="278"/>
    </location>
</feature>
<evidence type="ECO:0000313" key="3">
    <source>
        <dbReference type="EMBL" id="KAF7354045.1"/>
    </source>
</evidence>
<accession>A0A8H6Y4J1</accession>
<dbReference type="EMBL" id="JACAZI010000008">
    <property type="protein sequence ID" value="KAF7354045.1"/>
    <property type="molecule type" value="Genomic_DNA"/>
</dbReference>
<feature type="region of interest" description="Disordered" evidence="1">
    <location>
        <begin position="228"/>
        <end position="294"/>
    </location>
</feature>
<dbReference type="Proteomes" id="UP000620124">
    <property type="component" value="Unassembled WGS sequence"/>
</dbReference>
<evidence type="ECO:0000313" key="4">
    <source>
        <dbReference type="Proteomes" id="UP000620124"/>
    </source>
</evidence>
<gene>
    <name evidence="3" type="ORF">MVEN_01091400</name>
</gene>
<feature type="transmembrane region" description="Helical" evidence="2">
    <location>
        <begin position="77"/>
        <end position="98"/>
    </location>
</feature>
<dbReference type="AlphaFoldDB" id="A0A8H6Y4J1"/>
<feature type="compositionally biased region" description="Low complexity" evidence="1">
    <location>
        <begin position="247"/>
        <end position="265"/>
    </location>
</feature>
<evidence type="ECO:0000256" key="1">
    <source>
        <dbReference type="SAM" id="MobiDB-lite"/>
    </source>
</evidence>
<reference evidence="3" key="1">
    <citation type="submission" date="2020-05" db="EMBL/GenBank/DDBJ databases">
        <title>Mycena genomes resolve the evolution of fungal bioluminescence.</title>
        <authorList>
            <person name="Tsai I.J."/>
        </authorList>
    </citation>
    <scope>NUCLEOTIDE SEQUENCE</scope>
    <source>
        <strain evidence="3">CCC161011</strain>
    </source>
</reference>
<keyword evidence="2" id="KW-1133">Transmembrane helix</keyword>
<name>A0A8H6Y4J1_9AGAR</name>
<dbReference type="OrthoDB" id="3062801at2759"/>
<keyword evidence="2" id="KW-0472">Membrane</keyword>